<evidence type="ECO:0000256" key="1">
    <source>
        <dbReference type="SAM" id="Coils"/>
    </source>
</evidence>
<evidence type="ECO:0000313" key="4">
    <source>
        <dbReference type="Proteomes" id="UP001153555"/>
    </source>
</evidence>
<reference evidence="3" key="1">
    <citation type="submission" date="2019-12" db="EMBL/GenBank/DDBJ databases">
        <authorList>
            <person name="Scholes J."/>
        </authorList>
    </citation>
    <scope>NUCLEOTIDE SEQUENCE</scope>
</reference>
<dbReference type="EMBL" id="CACSLK010020742">
    <property type="protein sequence ID" value="CAA0821091.1"/>
    <property type="molecule type" value="Genomic_DNA"/>
</dbReference>
<feature type="compositionally biased region" description="Basic residues" evidence="2">
    <location>
        <begin position="90"/>
        <end position="100"/>
    </location>
</feature>
<evidence type="ECO:0000313" key="3">
    <source>
        <dbReference type="EMBL" id="CAA0821091.1"/>
    </source>
</evidence>
<feature type="coiled-coil region" evidence="1">
    <location>
        <begin position="23"/>
        <end position="57"/>
    </location>
</feature>
<gene>
    <name evidence="3" type="ORF">SHERM_19093</name>
</gene>
<dbReference type="AlphaFoldDB" id="A0A9N7RBH0"/>
<dbReference type="OrthoDB" id="993453at2759"/>
<dbReference type="Proteomes" id="UP001153555">
    <property type="component" value="Unassembled WGS sequence"/>
</dbReference>
<evidence type="ECO:0000256" key="2">
    <source>
        <dbReference type="SAM" id="MobiDB-lite"/>
    </source>
</evidence>
<sequence>MSKKGKGVVFDSATNYGVGPYEDAKARVKHQNLLQDYEELQRETDAMRSKLDAASKRKSILAAEVRFLRKRYKHLVKSKNMDSSHEQAHAQKRTPPKKAKTPKESVFISKETSPSQHILPLVPQLIKKKQCVVEPAVLSNAFPAITDHPRKKILNQKEKKRMKKEAVAPNVALLYDKTQKERILCANDAGLRNPIATFDLNEDSCPNGKEASFLSRAPIFDLNEISTGDEDFGTNVEAVGFEESRKSLIRGLNGEQQNDLNLAFCRNSGEGSSRVGKRKISWQDPVALRV</sequence>
<comment type="caution">
    <text evidence="3">The sequence shown here is derived from an EMBL/GenBank/DDBJ whole genome shotgun (WGS) entry which is preliminary data.</text>
</comment>
<name>A0A9N7RBH0_STRHE</name>
<keyword evidence="4" id="KW-1185">Reference proteome</keyword>
<organism evidence="3 4">
    <name type="scientific">Striga hermonthica</name>
    <name type="common">Purple witchweed</name>
    <name type="synonym">Buchnera hermonthica</name>
    <dbReference type="NCBI Taxonomy" id="68872"/>
    <lineage>
        <taxon>Eukaryota</taxon>
        <taxon>Viridiplantae</taxon>
        <taxon>Streptophyta</taxon>
        <taxon>Embryophyta</taxon>
        <taxon>Tracheophyta</taxon>
        <taxon>Spermatophyta</taxon>
        <taxon>Magnoliopsida</taxon>
        <taxon>eudicotyledons</taxon>
        <taxon>Gunneridae</taxon>
        <taxon>Pentapetalae</taxon>
        <taxon>asterids</taxon>
        <taxon>lamiids</taxon>
        <taxon>Lamiales</taxon>
        <taxon>Orobanchaceae</taxon>
        <taxon>Buchnereae</taxon>
        <taxon>Striga</taxon>
    </lineage>
</organism>
<dbReference type="PANTHER" id="PTHR34807">
    <property type="entry name" value="OS08G0270800 PROTEIN"/>
    <property type="match status" value="1"/>
</dbReference>
<feature type="region of interest" description="Disordered" evidence="2">
    <location>
        <begin position="77"/>
        <end position="110"/>
    </location>
</feature>
<dbReference type="PANTHER" id="PTHR34807:SF3">
    <property type="entry name" value="OS08G0270800 PROTEIN"/>
    <property type="match status" value="1"/>
</dbReference>
<feature type="compositionally biased region" description="Basic and acidic residues" evidence="2">
    <location>
        <begin position="79"/>
        <end position="89"/>
    </location>
</feature>
<accession>A0A9N7RBH0</accession>
<keyword evidence="1" id="KW-0175">Coiled coil</keyword>
<protein>
    <submittedName>
        <fullName evidence="3">Uncharacterized protein</fullName>
    </submittedName>
</protein>
<proteinExistence type="predicted"/>